<feature type="compositionally biased region" description="Pro residues" evidence="3">
    <location>
        <begin position="382"/>
        <end position="407"/>
    </location>
</feature>
<feature type="compositionally biased region" description="Acidic residues" evidence="3">
    <location>
        <begin position="413"/>
        <end position="427"/>
    </location>
</feature>
<dbReference type="InterPro" id="IPR036116">
    <property type="entry name" value="FN3_sf"/>
</dbReference>
<dbReference type="SUPFAM" id="SSF63829">
    <property type="entry name" value="Calcium-dependent phosphotriesterase"/>
    <property type="match status" value="1"/>
</dbReference>
<feature type="compositionally biased region" description="Polar residues" evidence="3">
    <location>
        <begin position="518"/>
        <end position="528"/>
    </location>
</feature>
<keyword evidence="4" id="KW-0472">Membrane</keyword>
<dbReference type="Gene3D" id="2.60.40.10">
    <property type="entry name" value="Immunoglobulins"/>
    <property type="match status" value="1"/>
</dbReference>
<sequence length="752" mass="78148">MKRQHGRSARGTAELSVVVVAASLVAGVLFGNGVTRTAVDIADGLTWFTDDPTGQVIEVNPATGRPEAELDVGDAGDELALAQYDGRLIVTNRTTGELSSFDLTSLLTSGARQVAPGDATDVLHDDGAVFLLDRERGTVASIDPVTTDPIGEMWSSPEGIVDAAIDGTGRVWAIDPQGLLTELRWSTSSLRFVVEDTRQIDHSGARSALVGHDRGVTVFGADEGIVVQVGTDDDVVADAVGLGGELAVPTSAPADLVPAASPDTGRVAIVGSGGVRIVDVSTIGCEEPGRPEVFEGLVYVPCSGAGRVVRLTADGQRAGSDIEVNEDQGDPDLVLDDGTLLINVPGATQGAVVHADGSVSTITRYATPLQQSGGGTQQAVAPPVPVRPVNPVPNPAVPAPGSGPRPAHPVTEPEPDPSTEPTPDPDPEPSGQPPYDPDAPQPLEAPTRVLAVEMPSGGVEVTWHHGGDPADEFTVQEEGGGVLVTVSGVERQTSVPAQPGTHRFTVTAIREGEPPETSAPSNPVNTSGLPGAVTGILGEVAGNPDDTTATITVRWSEAEDNGSPIVSYSVDMTDANGSQHTDVAGATSATFISTCATTYCNPSPVTVTIRAVNAKGTGPAKKATLTYNGPEVPTLPVADRQLVTGFSHTWQGLSWYGVGTTRLTLSPPESWREFPGTCSWTHEGNQTAQEPVQFRCDATNVSVPIDTGMTRKQDNGVRRHSIVFTASNGTESVTSERFEWTTEQAPSCFRCS</sequence>
<dbReference type="RefSeq" id="WP_345178204.1">
    <property type="nucleotide sequence ID" value="NZ_BAABFQ010000007.1"/>
</dbReference>
<dbReference type="SUPFAM" id="SSF49265">
    <property type="entry name" value="Fibronectin type III"/>
    <property type="match status" value="1"/>
</dbReference>
<dbReference type="InterPro" id="IPR015943">
    <property type="entry name" value="WD40/YVTN_repeat-like_dom_sf"/>
</dbReference>
<accession>A0ABW0N4E2</accession>
<name>A0ABW0N4E2_9ACTN</name>
<evidence type="ECO:0000256" key="3">
    <source>
        <dbReference type="SAM" id="MobiDB-lite"/>
    </source>
</evidence>
<keyword evidence="2" id="KW-0624">Polysaccharide degradation</keyword>
<gene>
    <name evidence="6" type="ORF">ACFPKY_11865</name>
</gene>
<dbReference type="Gene3D" id="2.130.10.10">
    <property type="entry name" value="YVTN repeat-like/Quinoprotein amine dehydrogenase"/>
    <property type="match status" value="1"/>
</dbReference>
<dbReference type="Proteomes" id="UP001595956">
    <property type="component" value="Unassembled WGS sequence"/>
</dbReference>
<keyword evidence="7" id="KW-1185">Reference proteome</keyword>
<feature type="domain" description="Cadherin" evidence="5">
    <location>
        <begin position="436"/>
        <end position="566"/>
    </location>
</feature>
<feature type="compositionally biased region" description="Pro residues" evidence="3">
    <location>
        <begin position="428"/>
        <end position="440"/>
    </location>
</feature>
<organism evidence="6 7">
    <name type="scientific">Nocardioides caricicola</name>
    <dbReference type="NCBI Taxonomy" id="634770"/>
    <lineage>
        <taxon>Bacteria</taxon>
        <taxon>Bacillati</taxon>
        <taxon>Actinomycetota</taxon>
        <taxon>Actinomycetes</taxon>
        <taxon>Propionibacteriales</taxon>
        <taxon>Nocardioidaceae</taxon>
        <taxon>Nocardioides</taxon>
    </lineage>
</organism>
<feature type="region of interest" description="Disordered" evidence="3">
    <location>
        <begin position="369"/>
        <end position="443"/>
    </location>
</feature>
<evidence type="ECO:0000256" key="4">
    <source>
        <dbReference type="SAM" id="Phobius"/>
    </source>
</evidence>
<feature type="transmembrane region" description="Helical" evidence="4">
    <location>
        <begin position="12"/>
        <end position="31"/>
    </location>
</feature>
<dbReference type="SUPFAM" id="SSF101898">
    <property type="entry name" value="NHL repeat"/>
    <property type="match status" value="1"/>
</dbReference>
<feature type="region of interest" description="Disordered" evidence="3">
    <location>
        <begin position="512"/>
        <end position="534"/>
    </location>
</feature>
<keyword evidence="1" id="KW-0326">Glycosidase</keyword>
<evidence type="ECO:0000259" key="5">
    <source>
        <dbReference type="PROSITE" id="PS50268"/>
    </source>
</evidence>
<dbReference type="CDD" id="cd00063">
    <property type="entry name" value="FN3"/>
    <property type="match status" value="1"/>
</dbReference>
<dbReference type="EMBL" id="JBHSMD010000004">
    <property type="protein sequence ID" value="MFC5493802.1"/>
    <property type="molecule type" value="Genomic_DNA"/>
</dbReference>
<keyword evidence="2" id="KW-0119">Carbohydrate metabolism</keyword>
<evidence type="ECO:0000313" key="7">
    <source>
        <dbReference type="Proteomes" id="UP001595956"/>
    </source>
</evidence>
<reference evidence="7" key="1">
    <citation type="journal article" date="2019" name="Int. J. Syst. Evol. Microbiol.">
        <title>The Global Catalogue of Microorganisms (GCM) 10K type strain sequencing project: providing services to taxonomists for standard genome sequencing and annotation.</title>
        <authorList>
            <consortium name="The Broad Institute Genomics Platform"/>
            <consortium name="The Broad Institute Genome Sequencing Center for Infectious Disease"/>
            <person name="Wu L."/>
            <person name="Ma J."/>
        </authorList>
    </citation>
    <scope>NUCLEOTIDE SEQUENCE [LARGE SCALE GENOMIC DNA]</scope>
    <source>
        <strain evidence="7">KACC 13778</strain>
    </source>
</reference>
<proteinExistence type="predicted"/>
<keyword evidence="4" id="KW-1133">Transmembrane helix</keyword>
<evidence type="ECO:0000256" key="2">
    <source>
        <dbReference type="ARBA" id="ARBA00023326"/>
    </source>
</evidence>
<protein>
    <recommendedName>
        <fullName evidence="5">Cadherin domain-containing protein</fullName>
    </recommendedName>
</protein>
<dbReference type="PROSITE" id="PS50268">
    <property type="entry name" value="CADHERIN_2"/>
    <property type="match status" value="1"/>
</dbReference>
<evidence type="ECO:0000256" key="1">
    <source>
        <dbReference type="ARBA" id="ARBA00023295"/>
    </source>
</evidence>
<comment type="caution">
    <text evidence="6">The sequence shown here is derived from an EMBL/GenBank/DDBJ whole genome shotgun (WGS) entry which is preliminary data.</text>
</comment>
<keyword evidence="4" id="KW-0812">Transmembrane</keyword>
<dbReference type="InterPro" id="IPR013783">
    <property type="entry name" value="Ig-like_fold"/>
</dbReference>
<evidence type="ECO:0000313" key="6">
    <source>
        <dbReference type="EMBL" id="MFC5493802.1"/>
    </source>
</evidence>
<keyword evidence="1" id="KW-0378">Hydrolase</keyword>
<dbReference type="InterPro" id="IPR003961">
    <property type="entry name" value="FN3_dom"/>
</dbReference>
<dbReference type="InterPro" id="IPR002126">
    <property type="entry name" value="Cadherin-like_dom"/>
</dbReference>